<evidence type="ECO:0000313" key="2">
    <source>
        <dbReference type="Proteomes" id="UP001419268"/>
    </source>
</evidence>
<name>A0AAP0EDV6_9MAGN</name>
<reference evidence="1 2" key="1">
    <citation type="submission" date="2024-01" db="EMBL/GenBank/DDBJ databases">
        <title>Genome assemblies of Stephania.</title>
        <authorList>
            <person name="Yang L."/>
        </authorList>
    </citation>
    <scope>NUCLEOTIDE SEQUENCE [LARGE SCALE GENOMIC DNA]</scope>
    <source>
        <strain evidence="1">JXDWG</strain>
        <tissue evidence="1">Leaf</tissue>
    </source>
</reference>
<gene>
    <name evidence="1" type="ORF">Scep_028849</name>
</gene>
<dbReference type="PANTHER" id="PTHR36703">
    <property type="entry name" value="TRIACYLGLYCEROL LIPASE-LIKE PROTEIN"/>
    <property type="match status" value="1"/>
</dbReference>
<dbReference type="AlphaFoldDB" id="A0AAP0EDV6"/>
<evidence type="ECO:0000313" key="1">
    <source>
        <dbReference type="EMBL" id="KAK9089767.1"/>
    </source>
</evidence>
<sequence>MQRLRSSGSSIFGSIALPHLKKKARNSWSAVQDTFLSTKDVFERHKVVFTVSTSIASVATAWFGYSLRHIHQVKVEERLDSIEEAMKNHHALEHAEIKKIVSSEGMSTEACIATAGTSLVIGYILGWRGGKWYANRQFRREQLKLLGQAKPRKWQFPSLRRRLMRSKVADGVSKSSEASQSSTITPSLQALPVVSKNAPMEVAS</sequence>
<protein>
    <submittedName>
        <fullName evidence="1">Uncharacterized protein</fullName>
    </submittedName>
</protein>
<organism evidence="1 2">
    <name type="scientific">Stephania cephalantha</name>
    <dbReference type="NCBI Taxonomy" id="152367"/>
    <lineage>
        <taxon>Eukaryota</taxon>
        <taxon>Viridiplantae</taxon>
        <taxon>Streptophyta</taxon>
        <taxon>Embryophyta</taxon>
        <taxon>Tracheophyta</taxon>
        <taxon>Spermatophyta</taxon>
        <taxon>Magnoliopsida</taxon>
        <taxon>Ranunculales</taxon>
        <taxon>Menispermaceae</taxon>
        <taxon>Menispermoideae</taxon>
        <taxon>Cissampelideae</taxon>
        <taxon>Stephania</taxon>
    </lineage>
</organism>
<dbReference type="Proteomes" id="UP001419268">
    <property type="component" value="Unassembled WGS sequence"/>
</dbReference>
<proteinExistence type="predicted"/>
<dbReference type="EMBL" id="JBBNAG010000012">
    <property type="protein sequence ID" value="KAK9089767.1"/>
    <property type="molecule type" value="Genomic_DNA"/>
</dbReference>
<keyword evidence="2" id="KW-1185">Reference proteome</keyword>
<accession>A0AAP0EDV6</accession>
<dbReference type="PANTHER" id="PTHR36703:SF1">
    <property type="entry name" value="TRIACYLGLYCEROL LIPASE-LIKE PROTEIN"/>
    <property type="match status" value="1"/>
</dbReference>
<comment type="caution">
    <text evidence="1">The sequence shown here is derived from an EMBL/GenBank/DDBJ whole genome shotgun (WGS) entry which is preliminary data.</text>
</comment>